<protein>
    <submittedName>
        <fullName evidence="5">MFS transporter</fullName>
    </submittedName>
</protein>
<dbReference type="SUPFAM" id="SSF103473">
    <property type="entry name" value="MFS general substrate transporter"/>
    <property type="match status" value="1"/>
</dbReference>
<keyword evidence="6" id="KW-1185">Reference proteome</keyword>
<feature type="transmembrane region" description="Helical" evidence="4">
    <location>
        <begin position="80"/>
        <end position="98"/>
    </location>
</feature>
<keyword evidence="2 4" id="KW-1133">Transmembrane helix</keyword>
<evidence type="ECO:0000256" key="1">
    <source>
        <dbReference type="ARBA" id="ARBA00022692"/>
    </source>
</evidence>
<evidence type="ECO:0000256" key="2">
    <source>
        <dbReference type="ARBA" id="ARBA00022989"/>
    </source>
</evidence>
<feature type="transmembrane region" description="Helical" evidence="4">
    <location>
        <begin position="139"/>
        <end position="156"/>
    </location>
</feature>
<name>A0A4Q9VHB0_9HYPH</name>
<dbReference type="InterPro" id="IPR036259">
    <property type="entry name" value="MFS_trans_sf"/>
</dbReference>
<reference evidence="5 6" key="1">
    <citation type="submission" date="2019-02" db="EMBL/GenBank/DDBJ databases">
        <title>Siculibacillus lacustris gen. nov., sp. nov., a new rosette-forming bacterium isolated from a freshwater crater lake (Lake St. Ana, Romania).</title>
        <authorList>
            <person name="Felfoldi T."/>
            <person name="Marton Z."/>
            <person name="Szabo A."/>
            <person name="Mentes A."/>
            <person name="Boka K."/>
            <person name="Marialigeti K."/>
            <person name="Mathe I."/>
            <person name="Koncz M."/>
            <person name="Schumann P."/>
            <person name="Toth E."/>
        </authorList>
    </citation>
    <scope>NUCLEOTIDE SEQUENCE [LARGE SCALE GENOMIC DNA]</scope>
    <source>
        <strain evidence="5 6">SA-279</strain>
    </source>
</reference>
<evidence type="ECO:0000256" key="4">
    <source>
        <dbReference type="SAM" id="Phobius"/>
    </source>
</evidence>
<feature type="transmembrane region" description="Helical" evidence="4">
    <location>
        <begin position="286"/>
        <end position="306"/>
    </location>
</feature>
<feature type="transmembrane region" description="Helical" evidence="4">
    <location>
        <begin position="378"/>
        <end position="399"/>
    </location>
</feature>
<dbReference type="InterPro" id="IPR011701">
    <property type="entry name" value="MFS"/>
</dbReference>
<dbReference type="Gene3D" id="1.20.1250.20">
    <property type="entry name" value="MFS general substrate transporter like domains"/>
    <property type="match status" value="1"/>
</dbReference>
<dbReference type="Pfam" id="PF07690">
    <property type="entry name" value="MFS_1"/>
    <property type="match status" value="1"/>
</dbReference>
<keyword evidence="3 4" id="KW-0472">Membrane</keyword>
<evidence type="ECO:0000313" key="6">
    <source>
        <dbReference type="Proteomes" id="UP000292781"/>
    </source>
</evidence>
<evidence type="ECO:0000313" key="5">
    <source>
        <dbReference type="EMBL" id="TBW34503.1"/>
    </source>
</evidence>
<accession>A0A4Q9VHB0</accession>
<dbReference type="RefSeq" id="WP_131311041.1">
    <property type="nucleotide sequence ID" value="NZ_SJFN01000033.1"/>
</dbReference>
<sequence>MTRRPRPAGPLSLVLALALTQIIGWGTTYYMPSGLAEALARDLGFSTETTFLGVTIMVALGGVFAPAAGRLFDRRGVARSLSYGSMLIAGGLFLFAAVPSRTTWFVTWVAFGLAQSLCLTLASQTLVTRLGGVEARHQISWIALLTGLSATVFWPVTAALDAVVGWRATLWIFGLLNLVVVLPVHLWIAARWHDGDEPTAPDEEPTGAVRPLVDPRRRRWAAGLMTFAFAAQGFAAWGLPLHFISMFEVMGLDRATAVTIAAMSGPASVAARGIELTLGRRLGPLTVTLIAMTILTPAIGLAFLPFAPSAGIIAFVILWSGANGILAVLRATLPLSLLGSRDFGTLSGGMMLPQNLVFAASPTAFAIIIGVGGATAGVLTALVGGLLGLAAALPLVGLVRAERAAVAAAAAAPARRP</sequence>
<dbReference type="EMBL" id="SJFN01000033">
    <property type="protein sequence ID" value="TBW34503.1"/>
    <property type="molecule type" value="Genomic_DNA"/>
</dbReference>
<dbReference type="GO" id="GO:0022857">
    <property type="term" value="F:transmembrane transporter activity"/>
    <property type="evidence" value="ECO:0007669"/>
    <property type="project" value="InterPro"/>
</dbReference>
<dbReference type="Proteomes" id="UP000292781">
    <property type="component" value="Unassembled WGS sequence"/>
</dbReference>
<proteinExistence type="predicted"/>
<keyword evidence="1 4" id="KW-0812">Transmembrane</keyword>
<feature type="transmembrane region" description="Helical" evidence="4">
    <location>
        <begin position="104"/>
        <end position="127"/>
    </location>
</feature>
<evidence type="ECO:0000256" key="3">
    <source>
        <dbReference type="ARBA" id="ARBA00023136"/>
    </source>
</evidence>
<gene>
    <name evidence="5" type="ORF">EYW49_18120</name>
</gene>
<dbReference type="AlphaFoldDB" id="A0A4Q9VHB0"/>
<feature type="transmembrane region" description="Helical" evidence="4">
    <location>
        <begin position="220"/>
        <end position="243"/>
    </location>
</feature>
<feature type="transmembrane region" description="Helical" evidence="4">
    <location>
        <begin position="168"/>
        <end position="188"/>
    </location>
</feature>
<comment type="caution">
    <text evidence="5">The sequence shown here is derived from an EMBL/GenBank/DDBJ whole genome shotgun (WGS) entry which is preliminary data.</text>
</comment>
<feature type="transmembrane region" description="Helical" evidence="4">
    <location>
        <begin position="312"/>
        <end position="333"/>
    </location>
</feature>
<dbReference type="OrthoDB" id="7200137at2"/>
<organism evidence="5 6">
    <name type="scientific">Siculibacillus lacustris</name>
    <dbReference type="NCBI Taxonomy" id="1549641"/>
    <lineage>
        <taxon>Bacteria</taxon>
        <taxon>Pseudomonadati</taxon>
        <taxon>Pseudomonadota</taxon>
        <taxon>Alphaproteobacteria</taxon>
        <taxon>Hyphomicrobiales</taxon>
        <taxon>Ancalomicrobiaceae</taxon>
        <taxon>Siculibacillus</taxon>
    </lineage>
</organism>
<feature type="transmembrane region" description="Helical" evidence="4">
    <location>
        <begin position="48"/>
        <end position="68"/>
    </location>
</feature>